<evidence type="ECO:0000313" key="2">
    <source>
        <dbReference type="Proteomes" id="UP000575898"/>
    </source>
</evidence>
<organism evidence="1 2">
    <name type="scientific">Chitinivorax tropicus</name>
    <dbReference type="NCBI Taxonomy" id="714531"/>
    <lineage>
        <taxon>Bacteria</taxon>
        <taxon>Pseudomonadati</taxon>
        <taxon>Pseudomonadota</taxon>
        <taxon>Betaproteobacteria</taxon>
        <taxon>Chitinivorax</taxon>
    </lineage>
</organism>
<dbReference type="Pfam" id="PF04134">
    <property type="entry name" value="DCC1-like"/>
    <property type="match status" value="1"/>
</dbReference>
<gene>
    <name evidence="1" type="ORF">HNQ59_000860</name>
</gene>
<proteinExistence type="predicted"/>
<dbReference type="InterPro" id="IPR036249">
    <property type="entry name" value="Thioredoxin-like_sf"/>
</dbReference>
<evidence type="ECO:0000313" key="1">
    <source>
        <dbReference type="EMBL" id="MBB5017591.1"/>
    </source>
</evidence>
<dbReference type="SUPFAM" id="SSF52833">
    <property type="entry name" value="Thioredoxin-like"/>
    <property type="match status" value="1"/>
</dbReference>
<dbReference type="InterPro" id="IPR044691">
    <property type="entry name" value="DCC1_Trx"/>
</dbReference>
<protein>
    <submittedName>
        <fullName evidence="1">Putative DCC family thiol-disulfide oxidoreductase YuxK</fullName>
    </submittedName>
</protein>
<name>A0A840MQS6_9PROT</name>
<sequence length="128" mass="14535">MVLTVFYDSQCPLCMREVKMLTRLDKRGALHFIDAAANDFDASSWGYQQQELMARLHALGEDGRLYTGMDAARAMYTAIGAGWLVAPTRLPGLRQLTDAAYRLFARHRLRIGRWLGRQDCDSGHCRIN</sequence>
<dbReference type="PANTHER" id="PTHR34290:SF2">
    <property type="entry name" value="OS04G0668800 PROTEIN"/>
    <property type="match status" value="1"/>
</dbReference>
<dbReference type="PANTHER" id="PTHR34290">
    <property type="entry name" value="SI:CH73-390P7.2"/>
    <property type="match status" value="1"/>
</dbReference>
<dbReference type="EMBL" id="JACHHY010000004">
    <property type="protein sequence ID" value="MBB5017591.1"/>
    <property type="molecule type" value="Genomic_DNA"/>
</dbReference>
<comment type="caution">
    <text evidence="1">The sequence shown here is derived from an EMBL/GenBank/DDBJ whole genome shotgun (WGS) entry which is preliminary data.</text>
</comment>
<dbReference type="Proteomes" id="UP000575898">
    <property type="component" value="Unassembled WGS sequence"/>
</dbReference>
<dbReference type="InterPro" id="IPR007263">
    <property type="entry name" value="DCC1-like"/>
</dbReference>
<dbReference type="AlphaFoldDB" id="A0A840MQS6"/>
<reference evidence="1 2" key="1">
    <citation type="submission" date="2020-08" db="EMBL/GenBank/DDBJ databases">
        <title>Genomic Encyclopedia of Type Strains, Phase IV (KMG-IV): sequencing the most valuable type-strain genomes for metagenomic binning, comparative biology and taxonomic classification.</title>
        <authorList>
            <person name="Goeker M."/>
        </authorList>
    </citation>
    <scope>NUCLEOTIDE SEQUENCE [LARGE SCALE GENOMIC DNA]</scope>
    <source>
        <strain evidence="1 2">DSM 27165</strain>
    </source>
</reference>
<dbReference type="RefSeq" id="WP_184035628.1">
    <property type="nucleotide sequence ID" value="NZ_JACHHY010000004.1"/>
</dbReference>
<accession>A0A840MQS6</accession>
<keyword evidence="2" id="KW-1185">Reference proteome</keyword>
<dbReference type="GO" id="GO:0015035">
    <property type="term" value="F:protein-disulfide reductase activity"/>
    <property type="evidence" value="ECO:0007669"/>
    <property type="project" value="InterPro"/>
</dbReference>